<feature type="region of interest" description="Disordered" evidence="1">
    <location>
        <begin position="1"/>
        <end position="20"/>
    </location>
</feature>
<evidence type="ECO:0000256" key="1">
    <source>
        <dbReference type="SAM" id="MobiDB-lite"/>
    </source>
</evidence>
<dbReference type="EMBL" id="NCXP01000050">
    <property type="protein sequence ID" value="OSC36871.1"/>
    <property type="molecule type" value="Genomic_DNA"/>
</dbReference>
<protein>
    <submittedName>
        <fullName evidence="2">Uncharacterized protein</fullName>
    </submittedName>
</protein>
<dbReference type="Proteomes" id="UP000193247">
    <property type="component" value="Unassembled WGS sequence"/>
</dbReference>
<evidence type="ECO:0000313" key="2">
    <source>
        <dbReference type="EMBL" id="OSC36871.1"/>
    </source>
</evidence>
<dbReference type="RefSeq" id="WP_085327436.1">
    <property type="nucleotide sequence ID" value="NZ_NCXP01000050.1"/>
</dbReference>
<name>A0A1X2LP47_9MYCO</name>
<feature type="compositionally biased region" description="Basic and acidic residues" evidence="1">
    <location>
        <begin position="1"/>
        <end position="10"/>
    </location>
</feature>
<gene>
    <name evidence="2" type="ORF">B8W66_22350</name>
</gene>
<sequence>MSYANDEIHQRHEKKFTNGRAKISPMAGKAQRAGAKRLAADHFRVPPGTRHVAELITGSPKFHQ</sequence>
<organism evidence="2 3">
    <name type="scientific">Mycobacterium decipiens</name>
    <dbReference type="NCBI Taxonomy" id="1430326"/>
    <lineage>
        <taxon>Bacteria</taxon>
        <taxon>Bacillati</taxon>
        <taxon>Actinomycetota</taxon>
        <taxon>Actinomycetes</taxon>
        <taxon>Mycobacteriales</taxon>
        <taxon>Mycobacteriaceae</taxon>
        <taxon>Mycobacterium</taxon>
    </lineage>
</organism>
<keyword evidence="3" id="KW-1185">Reference proteome</keyword>
<proteinExistence type="predicted"/>
<reference evidence="2 3" key="1">
    <citation type="submission" date="2017-04" db="EMBL/GenBank/DDBJ databases">
        <title>The new phylogeny of genus Mycobacterium.</title>
        <authorList>
            <person name="Tortoli E."/>
            <person name="Trovato A."/>
            <person name="Cirillo D.M."/>
        </authorList>
    </citation>
    <scope>NUCLEOTIDE SEQUENCE [LARGE SCALE GENOMIC DNA]</scope>
    <source>
        <strain evidence="2 3">TBL 1200985</strain>
    </source>
</reference>
<comment type="caution">
    <text evidence="2">The sequence shown here is derived from an EMBL/GenBank/DDBJ whole genome shotgun (WGS) entry which is preliminary data.</text>
</comment>
<evidence type="ECO:0000313" key="3">
    <source>
        <dbReference type="Proteomes" id="UP000193247"/>
    </source>
</evidence>
<dbReference type="AlphaFoldDB" id="A0A1X2LP47"/>
<accession>A0A1X2LP47</accession>